<keyword evidence="2" id="KW-1185">Reference proteome</keyword>
<accession>A0AAD9UU56</accession>
<dbReference type="Proteomes" id="UP001249851">
    <property type="component" value="Unassembled WGS sequence"/>
</dbReference>
<protein>
    <submittedName>
        <fullName evidence="1">Uncharacterized protein</fullName>
    </submittedName>
</protein>
<dbReference type="EMBL" id="JARQWQ010000120">
    <property type="protein sequence ID" value="KAK2549797.1"/>
    <property type="molecule type" value="Genomic_DNA"/>
</dbReference>
<evidence type="ECO:0000313" key="2">
    <source>
        <dbReference type="Proteomes" id="UP001249851"/>
    </source>
</evidence>
<dbReference type="AlphaFoldDB" id="A0AAD9UU56"/>
<gene>
    <name evidence="1" type="ORF">P5673_029617</name>
</gene>
<evidence type="ECO:0000313" key="1">
    <source>
        <dbReference type="EMBL" id="KAK2549797.1"/>
    </source>
</evidence>
<reference evidence="1" key="1">
    <citation type="journal article" date="2023" name="G3 (Bethesda)">
        <title>Whole genome assembly and annotation of the endangered Caribbean coral Acropora cervicornis.</title>
        <authorList>
            <person name="Selwyn J.D."/>
            <person name="Vollmer S.V."/>
        </authorList>
    </citation>
    <scope>NUCLEOTIDE SEQUENCE</scope>
    <source>
        <strain evidence="1">K2</strain>
    </source>
</reference>
<name>A0AAD9UU56_ACRCE</name>
<organism evidence="1 2">
    <name type="scientific">Acropora cervicornis</name>
    <name type="common">Staghorn coral</name>
    <dbReference type="NCBI Taxonomy" id="6130"/>
    <lineage>
        <taxon>Eukaryota</taxon>
        <taxon>Metazoa</taxon>
        <taxon>Cnidaria</taxon>
        <taxon>Anthozoa</taxon>
        <taxon>Hexacorallia</taxon>
        <taxon>Scleractinia</taxon>
        <taxon>Astrocoeniina</taxon>
        <taxon>Acroporidae</taxon>
        <taxon>Acropora</taxon>
    </lineage>
</organism>
<proteinExistence type="predicted"/>
<sequence length="63" mass="7497">MASLRETRELLCTSHAMGFITDAEFLLLYEERKSVWDIFFCPPKKWGREYSRFKGREPSHNSP</sequence>
<comment type="caution">
    <text evidence="1">The sequence shown here is derived from an EMBL/GenBank/DDBJ whole genome shotgun (WGS) entry which is preliminary data.</text>
</comment>
<reference evidence="1" key="2">
    <citation type="journal article" date="2023" name="Science">
        <title>Genomic signatures of disease resistance in endangered staghorn corals.</title>
        <authorList>
            <person name="Vollmer S.V."/>
            <person name="Selwyn J.D."/>
            <person name="Despard B.A."/>
            <person name="Roesel C.L."/>
        </authorList>
    </citation>
    <scope>NUCLEOTIDE SEQUENCE</scope>
    <source>
        <strain evidence="1">K2</strain>
    </source>
</reference>